<protein>
    <submittedName>
        <fullName evidence="1">Uncharacterized protein</fullName>
    </submittedName>
</protein>
<dbReference type="Proteomes" id="UP001249851">
    <property type="component" value="Unassembled WGS sequence"/>
</dbReference>
<organism evidence="1 2">
    <name type="scientific">Acropora cervicornis</name>
    <name type="common">Staghorn coral</name>
    <dbReference type="NCBI Taxonomy" id="6130"/>
    <lineage>
        <taxon>Eukaryota</taxon>
        <taxon>Metazoa</taxon>
        <taxon>Cnidaria</taxon>
        <taxon>Anthozoa</taxon>
        <taxon>Hexacorallia</taxon>
        <taxon>Scleractinia</taxon>
        <taxon>Astrocoeniina</taxon>
        <taxon>Acroporidae</taxon>
        <taxon>Acropora</taxon>
    </lineage>
</organism>
<keyword evidence="2" id="KW-1185">Reference proteome</keyword>
<dbReference type="EMBL" id="JARQWQ010000029">
    <property type="protein sequence ID" value="KAK2562411.1"/>
    <property type="molecule type" value="Genomic_DNA"/>
</dbReference>
<comment type="caution">
    <text evidence="1">The sequence shown here is derived from an EMBL/GenBank/DDBJ whole genome shotgun (WGS) entry which is preliminary data.</text>
</comment>
<reference evidence="1" key="2">
    <citation type="journal article" date="2023" name="Science">
        <title>Genomic signatures of disease resistance in endangered staghorn corals.</title>
        <authorList>
            <person name="Vollmer S.V."/>
            <person name="Selwyn J.D."/>
            <person name="Despard B.A."/>
            <person name="Roesel C.L."/>
        </authorList>
    </citation>
    <scope>NUCLEOTIDE SEQUENCE</scope>
    <source>
        <strain evidence="1">K2</strain>
    </source>
</reference>
<dbReference type="AlphaFoldDB" id="A0AAD9V5V9"/>
<evidence type="ECO:0000313" key="1">
    <source>
        <dbReference type="EMBL" id="KAK2562411.1"/>
    </source>
</evidence>
<reference evidence="1" key="1">
    <citation type="journal article" date="2023" name="G3 (Bethesda)">
        <title>Whole genome assembly and annotation of the endangered Caribbean coral Acropora cervicornis.</title>
        <authorList>
            <person name="Selwyn J.D."/>
            <person name="Vollmer S.V."/>
        </authorList>
    </citation>
    <scope>NUCLEOTIDE SEQUENCE</scope>
    <source>
        <strain evidence="1">K2</strain>
    </source>
</reference>
<name>A0AAD9V5V9_ACRCE</name>
<proteinExistence type="predicted"/>
<sequence length="68" mass="7908">MAVGRWQKGVMLHLSYTPPSTWTCLEIKISLSTVTTMTCRQPKDSTKGIRIFSSDFERQYKEIIKRIN</sequence>
<evidence type="ECO:0000313" key="2">
    <source>
        <dbReference type="Proteomes" id="UP001249851"/>
    </source>
</evidence>
<gene>
    <name evidence="1" type="ORF">P5673_014708</name>
</gene>
<accession>A0AAD9V5V9</accession>